<organism evidence="1 2">
    <name type="scientific">Photobacterium damselae</name>
    <dbReference type="NCBI Taxonomy" id="38293"/>
    <lineage>
        <taxon>Bacteria</taxon>
        <taxon>Pseudomonadati</taxon>
        <taxon>Pseudomonadota</taxon>
        <taxon>Gammaproteobacteria</taxon>
        <taxon>Vibrionales</taxon>
        <taxon>Vibrionaceae</taxon>
        <taxon>Photobacterium</taxon>
    </lineage>
</organism>
<dbReference type="OrthoDB" id="5823369at2"/>
<name>A0A2T3QNC1_PHODM</name>
<dbReference type="InterPro" id="IPR043519">
    <property type="entry name" value="NT_sf"/>
</dbReference>
<evidence type="ECO:0000313" key="1">
    <source>
        <dbReference type="EMBL" id="SPY44509.1"/>
    </source>
</evidence>
<dbReference type="SUPFAM" id="SSF81301">
    <property type="entry name" value="Nucleotidyltransferase"/>
    <property type="match status" value="1"/>
</dbReference>
<dbReference type="Proteomes" id="UP000251647">
    <property type="component" value="Unassembled WGS sequence"/>
</dbReference>
<accession>A0A2T3QNC1</accession>
<sequence length="263" mass="29632">MTVKTIARTCFVLVAVFGRMPIASAAPVMQVDDAPLKLSALERNAQPELQQSIRGLFSIPSWRQHQIQQPFAQFDELYQHAEVAQHEMISLLSKTQKITETQIILPGLKGKLRAQEKIESELGGQADKLTDIVRASIVADSIPDLVKAYDEITQHSTLLEVNNRFATPAKSGYRDLKLLVRLPESKHIAEIQLHLSAIAEVKSGPEHKIYEEVQGIERLAQQQNRALNDIEQATIDRLRATSQRLYQESWQHYLSPQKNAVNA</sequence>
<dbReference type="RefSeq" id="WP_005304321.1">
    <property type="nucleotide sequence ID" value="NZ_CP018298.1"/>
</dbReference>
<protein>
    <submittedName>
        <fullName evidence="1">Uncharacterized protein</fullName>
    </submittedName>
</protein>
<dbReference type="EMBL" id="UATL01000005">
    <property type="protein sequence ID" value="SPY44509.1"/>
    <property type="molecule type" value="Genomic_DNA"/>
</dbReference>
<reference evidence="1 2" key="1">
    <citation type="submission" date="2018-06" db="EMBL/GenBank/DDBJ databases">
        <authorList>
            <consortium name="Pathogen Informatics"/>
            <person name="Doyle S."/>
        </authorList>
    </citation>
    <scope>NUCLEOTIDE SEQUENCE [LARGE SCALE GENOMIC DNA]</scope>
    <source>
        <strain evidence="1 2">NCTC11647</strain>
    </source>
</reference>
<dbReference type="AlphaFoldDB" id="A0A2T3QNC1"/>
<gene>
    <name evidence="1" type="ORF">NCTC11647_03456</name>
</gene>
<evidence type="ECO:0000313" key="2">
    <source>
        <dbReference type="Proteomes" id="UP000251647"/>
    </source>
</evidence>
<dbReference type="Gene3D" id="3.30.460.10">
    <property type="entry name" value="Beta Polymerase, domain 2"/>
    <property type="match status" value="1"/>
</dbReference>
<proteinExistence type="predicted"/>